<dbReference type="RefSeq" id="WP_114789325.1">
    <property type="nucleotide sequence ID" value="NZ_CP139960.1"/>
</dbReference>
<proteinExistence type="inferred from homology"/>
<evidence type="ECO:0000313" key="5">
    <source>
        <dbReference type="Proteomes" id="UP001325680"/>
    </source>
</evidence>
<dbReference type="Gene3D" id="3.40.50.720">
    <property type="entry name" value="NAD(P)-binding Rossmann-like Domain"/>
    <property type="match status" value="1"/>
</dbReference>
<dbReference type="InterPro" id="IPR020904">
    <property type="entry name" value="Sc_DH/Rdtase_CS"/>
</dbReference>
<reference evidence="4 5" key="1">
    <citation type="submission" date="2023-12" db="EMBL/GenBank/DDBJ databases">
        <title>Genome sequencing and assembly of bacterial species from a model synthetic community.</title>
        <authorList>
            <person name="Hogle S.L."/>
        </authorList>
    </citation>
    <scope>NUCLEOTIDE SEQUENCE [LARGE SCALE GENOMIC DNA]</scope>
    <source>
        <strain evidence="4 5">HAMBI_3031</strain>
    </source>
</reference>
<keyword evidence="2" id="KW-0560">Oxidoreductase</keyword>
<name>A0ABZ0WBM9_9BACT</name>
<accession>A0ABZ0WBM9</accession>
<dbReference type="Proteomes" id="UP001325680">
    <property type="component" value="Chromosome"/>
</dbReference>
<comment type="similarity">
    <text evidence="1 3">Belongs to the short-chain dehydrogenases/reductases (SDR) family.</text>
</comment>
<evidence type="ECO:0000256" key="2">
    <source>
        <dbReference type="ARBA" id="ARBA00023002"/>
    </source>
</evidence>
<evidence type="ECO:0000256" key="3">
    <source>
        <dbReference type="RuleBase" id="RU000363"/>
    </source>
</evidence>
<dbReference type="EMBL" id="CP139960">
    <property type="protein sequence ID" value="WQD39929.1"/>
    <property type="molecule type" value="Genomic_DNA"/>
</dbReference>
<gene>
    <name evidence="4" type="ORF">U0035_07180</name>
</gene>
<keyword evidence="5" id="KW-1185">Reference proteome</keyword>
<evidence type="ECO:0000313" key="4">
    <source>
        <dbReference type="EMBL" id="WQD39929.1"/>
    </source>
</evidence>
<dbReference type="Pfam" id="PF00106">
    <property type="entry name" value="adh_short"/>
    <property type="match status" value="1"/>
</dbReference>
<dbReference type="PROSITE" id="PS00061">
    <property type="entry name" value="ADH_SHORT"/>
    <property type="match status" value="1"/>
</dbReference>
<dbReference type="PRINTS" id="PR00081">
    <property type="entry name" value="GDHRDH"/>
</dbReference>
<protein>
    <submittedName>
        <fullName evidence="4">SDR family NAD(P)-dependent oxidoreductase</fullName>
    </submittedName>
</protein>
<evidence type="ECO:0000256" key="1">
    <source>
        <dbReference type="ARBA" id="ARBA00006484"/>
    </source>
</evidence>
<dbReference type="SUPFAM" id="SSF51735">
    <property type="entry name" value="NAD(P)-binding Rossmann-fold domains"/>
    <property type="match status" value="1"/>
</dbReference>
<dbReference type="PANTHER" id="PTHR44196">
    <property type="entry name" value="DEHYDROGENASE/REDUCTASE SDR FAMILY MEMBER 7B"/>
    <property type="match status" value="1"/>
</dbReference>
<dbReference type="InterPro" id="IPR002347">
    <property type="entry name" value="SDR_fam"/>
</dbReference>
<sequence>MVLTKNTILITGGSSGLGLEMAKKFLQMGNKVIVCSRNHDKLELTQNRLPEVITFQCDISVEAEQNKLVNWIKIYHPDLALLVNNAAIVNRTDFITDSESINKLSGEIATNLTAPIHLIKLLYPVLVKNNNAAVLNITSGLIYTPRSIYPFYNATKSALHAFTQVLRHQLKNEPVKIIEVMFPVVDTPWHQGNTPKSSISVEKAVSEMIRGIERNQREIKVGAVKLLYYLSRIAPKFAFKKINALQ</sequence>
<dbReference type="InterPro" id="IPR036291">
    <property type="entry name" value="NAD(P)-bd_dom_sf"/>
</dbReference>
<dbReference type="PANTHER" id="PTHR44196:SF1">
    <property type="entry name" value="DEHYDROGENASE_REDUCTASE SDR FAMILY MEMBER 7B"/>
    <property type="match status" value="1"/>
</dbReference>
<organism evidence="4 5">
    <name type="scientific">Niabella yanshanensis</name>
    <dbReference type="NCBI Taxonomy" id="577386"/>
    <lineage>
        <taxon>Bacteria</taxon>
        <taxon>Pseudomonadati</taxon>
        <taxon>Bacteroidota</taxon>
        <taxon>Chitinophagia</taxon>
        <taxon>Chitinophagales</taxon>
        <taxon>Chitinophagaceae</taxon>
        <taxon>Niabella</taxon>
    </lineage>
</organism>
<dbReference type="PRINTS" id="PR00080">
    <property type="entry name" value="SDRFAMILY"/>
</dbReference>